<reference evidence="2" key="1">
    <citation type="journal article" date="2019" name="Int. J. Syst. Evol. Microbiol.">
        <title>The Global Catalogue of Microorganisms (GCM) 10K type strain sequencing project: providing services to taxonomists for standard genome sequencing and annotation.</title>
        <authorList>
            <consortium name="The Broad Institute Genomics Platform"/>
            <consortium name="The Broad Institute Genome Sequencing Center for Infectious Disease"/>
            <person name="Wu L."/>
            <person name="Ma J."/>
        </authorList>
    </citation>
    <scope>NUCLEOTIDE SEQUENCE [LARGE SCALE GENOMIC DNA]</scope>
    <source>
        <strain evidence="2">CGMCC 1.15420</strain>
    </source>
</reference>
<name>A0ABQ1VPA5_9BACL</name>
<sequence>MENVSIYDVIRSLSIKRKVYVKWRFNLWRQLDKVPANEEELLLKMKVKSLDSFREWENSEQFKHITSLVLQMNQGKDLEEIYIKVKERVNNDPQPKDVELMLKLQKEINEHYREAQKYFQGE</sequence>
<evidence type="ECO:0000313" key="2">
    <source>
        <dbReference type="Proteomes" id="UP000608420"/>
    </source>
</evidence>
<dbReference type="EMBL" id="BMIW01000003">
    <property type="protein sequence ID" value="GGF86356.1"/>
    <property type="molecule type" value="Genomic_DNA"/>
</dbReference>
<comment type="caution">
    <text evidence="1">The sequence shown here is derived from an EMBL/GenBank/DDBJ whole genome shotgun (WGS) entry which is preliminary data.</text>
</comment>
<gene>
    <name evidence="1" type="ORF">GCM10010913_04780</name>
</gene>
<dbReference type="RefSeq" id="WP_120462590.1">
    <property type="nucleotide sequence ID" value="NZ_BMIW01000003.1"/>
</dbReference>
<dbReference type="Proteomes" id="UP000608420">
    <property type="component" value="Unassembled WGS sequence"/>
</dbReference>
<organism evidence="1 2">
    <name type="scientific">Paenibacillus aceti</name>
    <dbReference type="NCBI Taxonomy" id="1820010"/>
    <lineage>
        <taxon>Bacteria</taxon>
        <taxon>Bacillati</taxon>
        <taxon>Bacillota</taxon>
        <taxon>Bacilli</taxon>
        <taxon>Bacillales</taxon>
        <taxon>Paenibacillaceae</taxon>
        <taxon>Paenibacillus</taxon>
    </lineage>
</organism>
<proteinExistence type="predicted"/>
<evidence type="ECO:0000313" key="1">
    <source>
        <dbReference type="EMBL" id="GGF86356.1"/>
    </source>
</evidence>
<protein>
    <submittedName>
        <fullName evidence="1">Uncharacterized protein</fullName>
    </submittedName>
</protein>
<accession>A0ABQ1VPA5</accession>
<keyword evidence="2" id="KW-1185">Reference proteome</keyword>